<dbReference type="OrthoDB" id="2365508at2"/>
<organism evidence="4 5">
    <name type="scientific">Lactobacillus kullabergensis</name>
    <dbReference type="NCBI Taxonomy" id="1218493"/>
    <lineage>
        <taxon>Bacteria</taxon>
        <taxon>Bacillati</taxon>
        <taxon>Bacillota</taxon>
        <taxon>Bacilli</taxon>
        <taxon>Lactobacillales</taxon>
        <taxon>Lactobacillaceae</taxon>
        <taxon>Lactobacillus</taxon>
    </lineage>
</organism>
<dbReference type="AlphaFoldDB" id="A0A0F4LBP9"/>
<protein>
    <submittedName>
        <fullName evidence="4">ABC superfamily ATP binding cassette transporter, ABC protein</fullName>
    </submittedName>
</protein>
<keyword evidence="1" id="KW-0547">Nucleotide-binding</keyword>
<name>A0A0F4LBP9_9LACO</name>
<reference evidence="4 5" key="1">
    <citation type="submission" date="2014-12" db="EMBL/GenBank/DDBJ databases">
        <title>Comparative genomics of the lactic acid bacteria isolated from the honey bee gut.</title>
        <authorList>
            <person name="Ellegaard K.M."/>
            <person name="Tamarit D."/>
            <person name="Javelind E."/>
            <person name="Olofsson T."/>
            <person name="Andersson S.G."/>
            <person name="Vasquez A."/>
        </authorList>
    </citation>
    <scope>NUCLEOTIDE SEQUENCE [LARGE SCALE GENOMIC DNA]</scope>
    <source>
        <strain evidence="4 5">Biut2</strain>
    </source>
</reference>
<dbReference type="STRING" id="1218493.JF76_13370"/>
<dbReference type="HOGENOM" id="CLU_000604_1_2_9"/>
<evidence type="ECO:0000259" key="3">
    <source>
        <dbReference type="PROSITE" id="PS50893"/>
    </source>
</evidence>
<evidence type="ECO:0000313" key="4">
    <source>
        <dbReference type="EMBL" id="KJY54966.1"/>
    </source>
</evidence>
<accession>A0A0F4LBP9</accession>
<dbReference type="GO" id="GO:0005524">
    <property type="term" value="F:ATP binding"/>
    <property type="evidence" value="ECO:0007669"/>
    <property type="project" value="UniProtKB-KW"/>
</dbReference>
<dbReference type="InterPro" id="IPR003439">
    <property type="entry name" value="ABC_transporter-like_ATP-bd"/>
</dbReference>
<dbReference type="SUPFAM" id="SSF52540">
    <property type="entry name" value="P-loop containing nucleoside triphosphate hydrolases"/>
    <property type="match status" value="1"/>
</dbReference>
<dbReference type="InterPro" id="IPR003593">
    <property type="entry name" value="AAA+_ATPase"/>
</dbReference>
<sequence>MLTVQNLSLKTRQPILHDFSYQFAPGQFYQIAAENGSGKTSFLRAVTDLIPVSSGKVLLDGKPYAKNKRKLFFFESNEWLNVNLTSLDYLKFVKRQWHSNVDLDQELDLLGVREYVKVPIKKYSLGMKQKLIVAMYLVSGAEYYLMDEITNGLDEESRAILYERLNNEVTQRNKCIILTSHYSSEIKVNNLHRLVLHKQKMHEVKQ</sequence>
<dbReference type="Proteomes" id="UP000033533">
    <property type="component" value="Unassembled WGS sequence"/>
</dbReference>
<comment type="caution">
    <text evidence="4">The sequence shown here is derived from an EMBL/GenBank/DDBJ whole genome shotgun (WGS) entry which is preliminary data.</text>
</comment>
<dbReference type="InterPro" id="IPR027417">
    <property type="entry name" value="P-loop_NTPase"/>
</dbReference>
<dbReference type="PATRIC" id="fig|1218493.3.peg.1399"/>
<dbReference type="InterPro" id="IPR017871">
    <property type="entry name" value="ABC_transporter-like_CS"/>
</dbReference>
<dbReference type="Pfam" id="PF00005">
    <property type="entry name" value="ABC_tran"/>
    <property type="match status" value="1"/>
</dbReference>
<dbReference type="GO" id="GO:0016887">
    <property type="term" value="F:ATP hydrolysis activity"/>
    <property type="evidence" value="ECO:0007669"/>
    <property type="project" value="InterPro"/>
</dbReference>
<dbReference type="PANTHER" id="PTHR43158:SF7">
    <property type="entry name" value="ABC TRANSPORTER, ATP-BINDING PROTEIN"/>
    <property type="match status" value="1"/>
</dbReference>
<dbReference type="PROSITE" id="PS50893">
    <property type="entry name" value="ABC_TRANSPORTER_2"/>
    <property type="match status" value="1"/>
</dbReference>
<evidence type="ECO:0000256" key="1">
    <source>
        <dbReference type="ARBA" id="ARBA00022741"/>
    </source>
</evidence>
<dbReference type="SMART" id="SM00382">
    <property type="entry name" value="AAA"/>
    <property type="match status" value="1"/>
</dbReference>
<dbReference type="PANTHER" id="PTHR43158">
    <property type="entry name" value="SKFA PEPTIDE EXPORT ATP-BINDING PROTEIN SKFE"/>
    <property type="match status" value="1"/>
</dbReference>
<evidence type="ECO:0000256" key="2">
    <source>
        <dbReference type="ARBA" id="ARBA00022840"/>
    </source>
</evidence>
<dbReference type="PROSITE" id="PS00211">
    <property type="entry name" value="ABC_TRANSPORTER_1"/>
    <property type="match status" value="1"/>
</dbReference>
<gene>
    <name evidence="4" type="primary">ctrD</name>
    <name evidence="4" type="ORF">JF76_13370</name>
</gene>
<proteinExistence type="predicted"/>
<keyword evidence="2" id="KW-0067">ATP-binding</keyword>
<feature type="domain" description="ABC transporter" evidence="3">
    <location>
        <begin position="1"/>
        <end position="206"/>
    </location>
</feature>
<dbReference type="EMBL" id="JXBY01000021">
    <property type="protein sequence ID" value="KJY54966.1"/>
    <property type="molecule type" value="Genomic_DNA"/>
</dbReference>
<dbReference type="Gene3D" id="3.40.50.300">
    <property type="entry name" value="P-loop containing nucleotide triphosphate hydrolases"/>
    <property type="match status" value="1"/>
</dbReference>
<evidence type="ECO:0000313" key="5">
    <source>
        <dbReference type="Proteomes" id="UP000033533"/>
    </source>
</evidence>